<dbReference type="Proteomes" id="UP000759131">
    <property type="component" value="Unassembled WGS sequence"/>
</dbReference>
<keyword evidence="4" id="KW-1185">Reference proteome</keyword>
<comment type="similarity">
    <text evidence="1">Belongs to the thioredoxin family.</text>
</comment>
<dbReference type="PANTHER" id="PTHR43601">
    <property type="entry name" value="THIOREDOXIN, MITOCHONDRIAL"/>
    <property type="match status" value="1"/>
</dbReference>
<dbReference type="GO" id="GO:0045454">
    <property type="term" value="P:cell redox homeostasis"/>
    <property type="evidence" value="ECO:0007669"/>
    <property type="project" value="TreeGrafter"/>
</dbReference>
<evidence type="ECO:0000256" key="1">
    <source>
        <dbReference type="ARBA" id="ARBA00008987"/>
    </source>
</evidence>
<evidence type="ECO:0000259" key="2">
    <source>
        <dbReference type="Pfam" id="PF00085"/>
    </source>
</evidence>
<dbReference type="SUPFAM" id="SSF52833">
    <property type="entry name" value="Thioredoxin-like"/>
    <property type="match status" value="1"/>
</dbReference>
<organism evidence="3">
    <name type="scientific">Medioppia subpectinata</name>
    <dbReference type="NCBI Taxonomy" id="1979941"/>
    <lineage>
        <taxon>Eukaryota</taxon>
        <taxon>Metazoa</taxon>
        <taxon>Ecdysozoa</taxon>
        <taxon>Arthropoda</taxon>
        <taxon>Chelicerata</taxon>
        <taxon>Arachnida</taxon>
        <taxon>Acari</taxon>
        <taxon>Acariformes</taxon>
        <taxon>Sarcoptiformes</taxon>
        <taxon>Oribatida</taxon>
        <taxon>Brachypylina</taxon>
        <taxon>Oppioidea</taxon>
        <taxon>Oppiidae</taxon>
        <taxon>Medioppia</taxon>
    </lineage>
</organism>
<gene>
    <name evidence="3" type="ORF">OSB1V03_LOCUS22631</name>
</gene>
<dbReference type="InterPro" id="IPR036249">
    <property type="entry name" value="Thioredoxin-like_sf"/>
</dbReference>
<dbReference type="PROSITE" id="PS00194">
    <property type="entry name" value="THIOREDOXIN_1"/>
    <property type="match status" value="1"/>
</dbReference>
<accession>A0A7R9QMN7</accession>
<dbReference type="GO" id="GO:0005739">
    <property type="term" value="C:mitochondrion"/>
    <property type="evidence" value="ECO:0007669"/>
    <property type="project" value="TreeGrafter"/>
</dbReference>
<feature type="domain" description="Thioredoxin" evidence="2">
    <location>
        <begin position="68"/>
        <end position="104"/>
    </location>
</feature>
<evidence type="ECO:0000313" key="3">
    <source>
        <dbReference type="EMBL" id="CAD7649949.1"/>
    </source>
</evidence>
<reference evidence="3" key="1">
    <citation type="submission" date="2020-11" db="EMBL/GenBank/DDBJ databases">
        <authorList>
            <person name="Tran Van P."/>
        </authorList>
    </citation>
    <scope>NUCLEOTIDE SEQUENCE</scope>
</reference>
<feature type="non-terminal residue" evidence="3">
    <location>
        <position position="104"/>
    </location>
</feature>
<evidence type="ECO:0000313" key="4">
    <source>
        <dbReference type="Proteomes" id="UP000759131"/>
    </source>
</evidence>
<dbReference type="CDD" id="cd02947">
    <property type="entry name" value="TRX_family"/>
    <property type="match status" value="1"/>
</dbReference>
<dbReference type="EMBL" id="OC904373">
    <property type="protein sequence ID" value="CAD7649949.1"/>
    <property type="molecule type" value="Genomic_DNA"/>
</dbReference>
<dbReference type="EMBL" id="CAJPIZ010049798">
    <property type="protein sequence ID" value="CAG2122685.1"/>
    <property type="molecule type" value="Genomic_DNA"/>
</dbReference>
<dbReference type="Gene3D" id="3.40.30.10">
    <property type="entry name" value="Glutaredoxin"/>
    <property type="match status" value="1"/>
</dbReference>
<feature type="non-terminal residue" evidence="3">
    <location>
        <position position="1"/>
    </location>
</feature>
<dbReference type="Pfam" id="PF00085">
    <property type="entry name" value="Thioredoxin"/>
    <property type="match status" value="1"/>
</dbReference>
<dbReference type="InterPro" id="IPR017937">
    <property type="entry name" value="Thioredoxin_CS"/>
</dbReference>
<dbReference type="PANTHER" id="PTHR43601:SF3">
    <property type="entry name" value="THIOREDOXIN, MITOCHONDRIAL"/>
    <property type="match status" value="1"/>
</dbReference>
<proteinExistence type="inferred from homology"/>
<name>A0A7R9QMN7_9ACAR</name>
<protein>
    <recommendedName>
        <fullName evidence="2">Thioredoxin domain-containing protein</fullName>
    </recommendedName>
</protein>
<dbReference type="OrthoDB" id="19690at2759"/>
<sequence length="104" mass="11712">SGQQNAPPIDWSSAQNQLGLTADEELVDSDSKQLCVYFAHFRITSGLNAINSRNICSTNPMRDIFQIQDEDDFKDKVLNSKNVVIVDFHATWCGPCKILKPRLE</sequence>
<dbReference type="InterPro" id="IPR013766">
    <property type="entry name" value="Thioredoxin_domain"/>
</dbReference>
<dbReference type="AlphaFoldDB" id="A0A7R9QMN7"/>